<feature type="transmembrane region" description="Helical" evidence="9">
    <location>
        <begin position="372"/>
        <end position="394"/>
    </location>
</feature>
<reference evidence="10 11" key="1">
    <citation type="submission" date="2019-06" db="EMBL/GenBank/DDBJ databases">
        <title>A complete genome sequence for Luteibacter pinisoli MAH-14.</title>
        <authorList>
            <person name="Baltrus D.A."/>
        </authorList>
    </citation>
    <scope>NUCLEOTIDE SEQUENCE [LARGE SCALE GENOMIC DNA]</scope>
    <source>
        <strain evidence="10 11">MAH-14</strain>
    </source>
</reference>
<feature type="transmembrane region" description="Helical" evidence="9">
    <location>
        <begin position="232"/>
        <end position="251"/>
    </location>
</feature>
<dbReference type="GO" id="GO:0005886">
    <property type="term" value="C:plasma membrane"/>
    <property type="evidence" value="ECO:0007669"/>
    <property type="project" value="UniProtKB-SubCell"/>
</dbReference>
<evidence type="ECO:0000256" key="4">
    <source>
        <dbReference type="ARBA" id="ARBA00022679"/>
    </source>
</evidence>
<feature type="transmembrane region" description="Helical" evidence="9">
    <location>
        <begin position="200"/>
        <end position="226"/>
    </location>
</feature>
<evidence type="ECO:0000313" key="10">
    <source>
        <dbReference type="EMBL" id="QDE38796.1"/>
    </source>
</evidence>
<evidence type="ECO:0000313" key="11">
    <source>
        <dbReference type="Proteomes" id="UP000316093"/>
    </source>
</evidence>
<dbReference type="EMBL" id="CP041046">
    <property type="protein sequence ID" value="QDE38796.1"/>
    <property type="molecule type" value="Genomic_DNA"/>
</dbReference>
<evidence type="ECO:0000256" key="8">
    <source>
        <dbReference type="SAM" id="MobiDB-lite"/>
    </source>
</evidence>
<comment type="subcellular location">
    <subcellularLocation>
        <location evidence="1">Cell membrane</location>
        <topology evidence="1">Multi-pass membrane protein</topology>
    </subcellularLocation>
</comment>
<name>A0A4Y5Z1Q0_9GAMM</name>
<keyword evidence="5 9" id="KW-0812">Transmembrane</keyword>
<feature type="transmembrane region" description="Helical" evidence="9">
    <location>
        <begin position="400"/>
        <end position="419"/>
    </location>
</feature>
<dbReference type="AlphaFoldDB" id="A0A4Y5Z1Q0"/>
<dbReference type="GO" id="GO:0016763">
    <property type="term" value="F:pentosyltransferase activity"/>
    <property type="evidence" value="ECO:0007669"/>
    <property type="project" value="TreeGrafter"/>
</dbReference>
<dbReference type="RefSeq" id="WP_139980662.1">
    <property type="nucleotide sequence ID" value="NZ_CP041046.1"/>
</dbReference>
<feature type="transmembrane region" description="Helical" evidence="9">
    <location>
        <begin position="145"/>
        <end position="166"/>
    </location>
</feature>
<dbReference type="OrthoDB" id="5724033at2"/>
<evidence type="ECO:0000256" key="1">
    <source>
        <dbReference type="ARBA" id="ARBA00004651"/>
    </source>
</evidence>
<feature type="transmembrane region" description="Helical" evidence="9">
    <location>
        <begin position="24"/>
        <end position="43"/>
    </location>
</feature>
<dbReference type="PANTHER" id="PTHR33908:SF11">
    <property type="entry name" value="MEMBRANE PROTEIN"/>
    <property type="match status" value="1"/>
</dbReference>
<keyword evidence="4" id="KW-0808">Transferase</keyword>
<evidence type="ECO:0000256" key="2">
    <source>
        <dbReference type="ARBA" id="ARBA00022475"/>
    </source>
</evidence>
<evidence type="ECO:0000256" key="3">
    <source>
        <dbReference type="ARBA" id="ARBA00022676"/>
    </source>
</evidence>
<dbReference type="KEGG" id="lpy:FIV34_06065"/>
<evidence type="ECO:0008006" key="12">
    <source>
        <dbReference type="Google" id="ProtNLM"/>
    </source>
</evidence>
<evidence type="ECO:0000256" key="5">
    <source>
        <dbReference type="ARBA" id="ARBA00022692"/>
    </source>
</evidence>
<feature type="region of interest" description="Disordered" evidence="8">
    <location>
        <begin position="1"/>
        <end position="20"/>
    </location>
</feature>
<sequence length="474" mass="51430">MPNDADALTPVAPPASDGTSSSRAAWIVATLSAIVAIVLRWYFVTHAQVLQPLDSPASRGDAVDYYRYAWNMVHHGIFSSAVPGPTAPVADSFRDPGYPLFLAAWMAAFPVYEHWYTAVLLSQVLLGGITVACLCLAFRSTLRPGFLAGLALLVAAWPHGVSITAYVLSENLTAAIWAATLLAVSSAARKPSISRCILAGLLFACAGLTNAVLVPFVVLAVITLRWKRCMRIRPLVIVLIAAVVPLTAWGVRNTTLATDASSSYRATQNLVQGSWPIYHDAYRRLESGDPGAAQALAAINAEIDLVHADPYGGLAAIGSRIRQHPWQFLGWYASKPTLLWGWDIRIGQGDIYVYPTRSSPYETQPAFKVMKLIAYVLNPVFGALSLGGFVLAISRRSVPVTVVFIAATVVWVTLVYGVLQSEPRYSIPFRGAEIALAGWAIAEWVRRPRPPPPDDRAEWRILRSLSGERGSNGR</sequence>
<feature type="transmembrane region" description="Helical" evidence="9">
    <location>
        <begin position="115"/>
        <end position="138"/>
    </location>
</feature>
<gene>
    <name evidence="10" type="ORF">FIV34_06065</name>
</gene>
<keyword evidence="2" id="KW-1003">Cell membrane</keyword>
<evidence type="ECO:0000256" key="6">
    <source>
        <dbReference type="ARBA" id="ARBA00022989"/>
    </source>
</evidence>
<evidence type="ECO:0000256" key="7">
    <source>
        <dbReference type="ARBA" id="ARBA00023136"/>
    </source>
</evidence>
<keyword evidence="11" id="KW-1185">Reference proteome</keyword>
<keyword evidence="7 9" id="KW-0472">Membrane</keyword>
<dbReference type="GO" id="GO:0009103">
    <property type="term" value="P:lipopolysaccharide biosynthetic process"/>
    <property type="evidence" value="ECO:0007669"/>
    <property type="project" value="UniProtKB-ARBA"/>
</dbReference>
<dbReference type="InterPro" id="IPR050297">
    <property type="entry name" value="LipidA_mod_glycosyltrf_83"/>
</dbReference>
<proteinExistence type="predicted"/>
<organism evidence="10 11">
    <name type="scientific">Luteibacter pinisoli</name>
    <dbReference type="NCBI Taxonomy" id="2589080"/>
    <lineage>
        <taxon>Bacteria</taxon>
        <taxon>Pseudomonadati</taxon>
        <taxon>Pseudomonadota</taxon>
        <taxon>Gammaproteobacteria</taxon>
        <taxon>Lysobacterales</taxon>
        <taxon>Rhodanobacteraceae</taxon>
        <taxon>Luteibacter</taxon>
    </lineage>
</organism>
<feature type="transmembrane region" description="Helical" evidence="9">
    <location>
        <begin position="172"/>
        <end position="188"/>
    </location>
</feature>
<keyword evidence="3" id="KW-0328">Glycosyltransferase</keyword>
<dbReference type="Proteomes" id="UP000316093">
    <property type="component" value="Chromosome"/>
</dbReference>
<accession>A0A4Y5Z1Q0</accession>
<protein>
    <recommendedName>
        <fullName evidence="12">Glycosyltransferase RgtA/B/C/D-like domain-containing protein</fullName>
    </recommendedName>
</protein>
<dbReference type="PANTHER" id="PTHR33908">
    <property type="entry name" value="MANNOSYLTRANSFERASE YKCB-RELATED"/>
    <property type="match status" value="1"/>
</dbReference>
<evidence type="ECO:0000256" key="9">
    <source>
        <dbReference type="SAM" id="Phobius"/>
    </source>
</evidence>
<keyword evidence="6 9" id="KW-1133">Transmembrane helix</keyword>